<accession>A0ABT0BCS9</accession>
<dbReference type="RefSeq" id="WP_244018691.1">
    <property type="nucleotide sequence ID" value="NZ_JALHLF010000021.1"/>
</dbReference>
<evidence type="ECO:0000313" key="1">
    <source>
        <dbReference type="EMBL" id="MCJ2182596.1"/>
    </source>
</evidence>
<evidence type="ECO:0000313" key="2">
    <source>
        <dbReference type="Proteomes" id="UP001162881"/>
    </source>
</evidence>
<proteinExistence type="predicted"/>
<dbReference type="EMBL" id="JALHLF010000021">
    <property type="protein sequence ID" value="MCJ2182596.1"/>
    <property type="molecule type" value="Genomic_DNA"/>
</dbReference>
<protein>
    <submittedName>
        <fullName evidence="1">Uncharacterized protein</fullName>
    </submittedName>
</protein>
<sequence length="170" mass="18400">MTDATSEDRAAPALAAARTANATGGLSMDELTRLRKGAALPEMPVAPGFSASAYPPCREDFRTQPDTLQQVEAVNACTSALDAFYAGTMLGFRHAMAAHQQELSRLYTDQVGGNPVFTPQEQKGFFQAMRAEHAASNPDGDHFAAYREAESRDQSDRTYLQGEYCRLAGC</sequence>
<comment type="caution">
    <text evidence="1">The sequence shown here is derived from an EMBL/GenBank/DDBJ whole genome shotgun (WGS) entry which is preliminary data.</text>
</comment>
<keyword evidence="2" id="KW-1185">Reference proteome</keyword>
<organism evidence="1 2">
    <name type="scientific">Novosphingobium organovorum</name>
    <dbReference type="NCBI Taxonomy" id="2930092"/>
    <lineage>
        <taxon>Bacteria</taxon>
        <taxon>Pseudomonadati</taxon>
        <taxon>Pseudomonadota</taxon>
        <taxon>Alphaproteobacteria</taxon>
        <taxon>Sphingomonadales</taxon>
        <taxon>Sphingomonadaceae</taxon>
        <taxon>Novosphingobium</taxon>
    </lineage>
</organism>
<gene>
    <name evidence="1" type="ORF">MTR62_07810</name>
</gene>
<dbReference type="Proteomes" id="UP001162881">
    <property type="component" value="Unassembled WGS sequence"/>
</dbReference>
<name>A0ABT0BCS9_9SPHN</name>
<reference evidence="1" key="1">
    <citation type="submission" date="2022-03" db="EMBL/GenBank/DDBJ databases">
        <title>Identification of a novel bacterium isolated from mangrove sediments.</title>
        <authorList>
            <person name="Pan X."/>
        </authorList>
    </citation>
    <scope>NUCLEOTIDE SEQUENCE</scope>
    <source>
        <strain evidence="1">B1949</strain>
    </source>
</reference>